<keyword evidence="3 4" id="KW-0408">Iron</keyword>
<accession>A0A9W9KGR1</accession>
<evidence type="ECO:0000256" key="3">
    <source>
        <dbReference type="ARBA" id="ARBA00023004"/>
    </source>
</evidence>
<keyword evidence="5" id="KW-0223">Dioxygenase</keyword>
<keyword evidence="4 5" id="KW-0349">Heme</keyword>
<dbReference type="PANTHER" id="PTHR28657:SF10">
    <property type="entry name" value="INDOLEAMINE 2,3-DIOXYGENASE"/>
    <property type="match status" value="1"/>
</dbReference>
<keyword evidence="7" id="KW-1185">Reference proteome</keyword>
<dbReference type="Gene3D" id="1.20.58.480">
    <property type="match status" value="1"/>
</dbReference>
<dbReference type="GO" id="GO:0019441">
    <property type="term" value="P:L-tryptophan catabolic process to kynurenine"/>
    <property type="evidence" value="ECO:0007669"/>
    <property type="project" value="UniProtKB-UniRule"/>
</dbReference>
<keyword evidence="2 4" id="KW-0479">Metal-binding</keyword>
<comment type="function">
    <text evidence="5">Produces N-formyl-kynurenine through the oxidation of tryptophan.</text>
</comment>
<dbReference type="GO" id="GO:0005737">
    <property type="term" value="C:cytoplasm"/>
    <property type="evidence" value="ECO:0007669"/>
    <property type="project" value="TreeGrafter"/>
</dbReference>
<dbReference type="GO" id="GO:0033754">
    <property type="term" value="F:indoleamine 2,3-dioxygenase activity"/>
    <property type="evidence" value="ECO:0007669"/>
    <property type="project" value="UniProtKB-EC"/>
</dbReference>
<dbReference type="EC" id="1.13.11.52" evidence="5"/>
<sequence length="418" mass="46356">MLQSPEVALDEYAVSSEHGFLPDGLPLPALNQPYYAPWETLAYRLPSLIQTGQIRYLINDLPILSPSWLQTEAEWRRAYVVLGFLTHAYIWGGEKPRDKKNLIAINPQVLPSSISKPFLEVSSHLELPPCATYAGLTLWNFTTTHPEADITNPDNLTLLTSFTGTKDEDWFIAISVTIEAKGAKLVPLMLDAIAAVTASDIPRLTALLCQFTDRLQDLNDTLKRMYEKCAPAVFFHQLRPFLAGSKNMTTAGLPYGVFYDVGDGQGEWHQYSGGSNAQSSLIQTFDIFLGVNHSATGEIRPPGTGYIQEMRNYMPAPHRRFLETFSALSNIRPYILSSQAESPAKEAYNAAVLTLSSFRDTHIQIVSRYIIMPSRTRAPVELDQAAQAHRVNLTTASSQVKDLGEMNRTGLYGTGGRA</sequence>
<dbReference type="GeneID" id="81392323"/>
<evidence type="ECO:0000256" key="5">
    <source>
        <dbReference type="RuleBase" id="RU369119"/>
    </source>
</evidence>
<feature type="binding site" description="proximal binding residue" evidence="4">
    <location>
        <position position="362"/>
    </location>
    <ligand>
        <name>heme b</name>
        <dbReference type="ChEBI" id="CHEBI:60344"/>
    </ligand>
    <ligandPart>
        <name>Fe</name>
        <dbReference type="ChEBI" id="CHEBI:18248"/>
    </ligandPart>
</feature>
<protein>
    <recommendedName>
        <fullName evidence="5">Indoleamine 2,3-dioxygenase</fullName>
        <ecNumber evidence="5">1.13.11.52</ecNumber>
    </recommendedName>
</protein>
<dbReference type="PROSITE" id="PS00876">
    <property type="entry name" value="IDO_1"/>
    <property type="match status" value="1"/>
</dbReference>
<organism evidence="6 7">
    <name type="scientific">Penicillium alfredii</name>
    <dbReference type="NCBI Taxonomy" id="1506179"/>
    <lineage>
        <taxon>Eukaryota</taxon>
        <taxon>Fungi</taxon>
        <taxon>Dikarya</taxon>
        <taxon>Ascomycota</taxon>
        <taxon>Pezizomycotina</taxon>
        <taxon>Eurotiomycetes</taxon>
        <taxon>Eurotiomycetidae</taxon>
        <taxon>Eurotiales</taxon>
        <taxon>Aspergillaceae</taxon>
        <taxon>Penicillium</taxon>
    </lineage>
</organism>
<dbReference type="Proteomes" id="UP001141434">
    <property type="component" value="Unassembled WGS sequence"/>
</dbReference>
<gene>
    <name evidence="6" type="ORF">NUU61_002573</name>
</gene>
<evidence type="ECO:0000256" key="2">
    <source>
        <dbReference type="ARBA" id="ARBA00022723"/>
    </source>
</evidence>
<evidence type="ECO:0000313" key="6">
    <source>
        <dbReference type="EMBL" id="KAJ5105226.1"/>
    </source>
</evidence>
<comment type="similarity">
    <text evidence="1 5">Belongs to the indoleamine 2,3-dioxygenase family.</text>
</comment>
<evidence type="ECO:0000313" key="7">
    <source>
        <dbReference type="Proteomes" id="UP001141434"/>
    </source>
</evidence>
<evidence type="ECO:0000256" key="4">
    <source>
        <dbReference type="PIRSR" id="PIRSR600898-1"/>
    </source>
</evidence>
<keyword evidence="5" id="KW-0560">Oxidoreductase</keyword>
<comment type="caution">
    <text evidence="6">The sequence shown here is derived from an EMBL/GenBank/DDBJ whole genome shotgun (WGS) entry which is preliminary data.</text>
</comment>
<dbReference type="SUPFAM" id="SSF140959">
    <property type="entry name" value="Indolic compounds 2,3-dioxygenase-like"/>
    <property type="match status" value="1"/>
</dbReference>
<dbReference type="GO" id="GO:0046872">
    <property type="term" value="F:metal ion binding"/>
    <property type="evidence" value="ECO:0007669"/>
    <property type="project" value="UniProtKB-UniRule"/>
</dbReference>
<dbReference type="EMBL" id="JAPMSZ010000004">
    <property type="protein sequence ID" value="KAJ5105226.1"/>
    <property type="molecule type" value="Genomic_DNA"/>
</dbReference>
<proteinExistence type="inferred from homology"/>
<reference evidence="6" key="1">
    <citation type="submission" date="2022-11" db="EMBL/GenBank/DDBJ databases">
        <authorList>
            <person name="Petersen C."/>
        </authorList>
    </citation>
    <scope>NUCLEOTIDE SEQUENCE</scope>
    <source>
        <strain evidence="6">IBT 34128</strain>
    </source>
</reference>
<dbReference type="GO" id="GO:0034354">
    <property type="term" value="P:'de novo' NAD+ biosynthetic process from L-tryptophan"/>
    <property type="evidence" value="ECO:0007669"/>
    <property type="project" value="TreeGrafter"/>
</dbReference>
<dbReference type="AlphaFoldDB" id="A0A9W9KGR1"/>
<dbReference type="GO" id="GO:0020037">
    <property type="term" value="F:heme binding"/>
    <property type="evidence" value="ECO:0007669"/>
    <property type="project" value="UniProtKB-UniRule"/>
</dbReference>
<name>A0A9W9KGR1_9EURO</name>
<dbReference type="OrthoDB" id="540174at2759"/>
<evidence type="ECO:0000256" key="1">
    <source>
        <dbReference type="ARBA" id="ARBA00007119"/>
    </source>
</evidence>
<dbReference type="Pfam" id="PF01231">
    <property type="entry name" value="IDO"/>
    <property type="match status" value="1"/>
</dbReference>
<dbReference type="RefSeq" id="XP_056514222.1">
    <property type="nucleotide sequence ID" value="XM_056653155.1"/>
</dbReference>
<dbReference type="InterPro" id="IPR000898">
    <property type="entry name" value="Indolamine_dOase"/>
</dbReference>
<reference evidence="6" key="2">
    <citation type="journal article" date="2023" name="IMA Fungus">
        <title>Comparative genomic study of the Penicillium genus elucidates a diverse pangenome and 15 lateral gene transfer events.</title>
        <authorList>
            <person name="Petersen C."/>
            <person name="Sorensen T."/>
            <person name="Nielsen M.R."/>
            <person name="Sondergaard T.E."/>
            <person name="Sorensen J.L."/>
            <person name="Fitzpatrick D.A."/>
            <person name="Frisvad J.C."/>
            <person name="Nielsen K.L."/>
        </authorList>
    </citation>
    <scope>NUCLEOTIDE SEQUENCE</scope>
    <source>
        <strain evidence="6">IBT 34128</strain>
    </source>
</reference>
<comment type="catalytic activity">
    <reaction evidence="5">
        <text>L-tryptophan + O2 = N-formyl-L-kynurenine</text>
        <dbReference type="Rhea" id="RHEA:24536"/>
        <dbReference type="ChEBI" id="CHEBI:15379"/>
        <dbReference type="ChEBI" id="CHEBI:57912"/>
        <dbReference type="ChEBI" id="CHEBI:58629"/>
    </reaction>
</comment>
<dbReference type="InterPro" id="IPR037217">
    <property type="entry name" value="Trp/Indoleamine_2_3_dOase-like"/>
</dbReference>
<dbReference type="PANTHER" id="PTHR28657">
    <property type="entry name" value="INDOLEAMINE 2,3-DIOXYGENASE"/>
    <property type="match status" value="1"/>
</dbReference>